<sequence>MDLPLHSGGQGVRTHIDEVRDGEDEISSALSLIVAALAAVEDLSATWALLFYSDVGEETVFILFHLAGGEKRDDRLSAPSVYTSSARPVFSRHISAEHENLSRPHPHTTTRPMASLRNTHGDAHLFRGQSGGTDIHSLPSRPREAHGRLHRRRLPLTSIHIIGTVNRDGQTRRIHPVNCPIPDIFTRTTYLAAFNELTTDMRGVLLSAFCERKNTSALAVQLHEIIPGAQDWPDFKPNWS</sequence>
<evidence type="ECO:0000313" key="2">
    <source>
        <dbReference type="EMBL" id="KZP22290.1"/>
    </source>
</evidence>
<gene>
    <name evidence="2" type="ORF">FIBSPDRAFT_859594</name>
</gene>
<dbReference type="EMBL" id="KV417540">
    <property type="protein sequence ID" value="KZP22290.1"/>
    <property type="molecule type" value="Genomic_DNA"/>
</dbReference>
<feature type="region of interest" description="Disordered" evidence="1">
    <location>
        <begin position="127"/>
        <end position="148"/>
    </location>
</feature>
<dbReference type="OrthoDB" id="6666987at2759"/>
<feature type="non-terminal residue" evidence="2">
    <location>
        <position position="240"/>
    </location>
</feature>
<dbReference type="AlphaFoldDB" id="A0A166KVA8"/>
<proteinExistence type="predicted"/>
<accession>A0A166KVA8</accession>
<evidence type="ECO:0000256" key="1">
    <source>
        <dbReference type="SAM" id="MobiDB-lite"/>
    </source>
</evidence>
<evidence type="ECO:0000313" key="3">
    <source>
        <dbReference type="Proteomes" id="UP000076532"/>
    </source>
</evidence>
<keyword evidence="3" id="KW-1185">Reference proteome</keyword>
<protein>
    <submittedName>
        <fullName evidence="2">Uncharacterized protein</fullName>
    </submittedName>
</protein>
<organism evidence="2 3">
    <name type="scientific">Athelia psychrophila</name>
    <dbReference type="NCBI Taxonomy" id="1759441"/>
    <lineage>
        <taxon>Eukaryota</taxon>
        <taxon>Fungi</taxon>
        <taxon>Dikarya</taxon>
        <taxon>Basidiomycota</taxon>
        <taxon>Agaricomycotina</taxon>
        <taxon>Agaricomycetes</taxon>
        <taxon>Agaricomycetidae</taxon>
        <taxon>Atheliales</taxon>
        <taxon>Atheliaceae</taxon>
        <taxon>Athelia</taxon>
    </lineage>
</organism>
<reference evidence="2 3" key="1">
    <citation type="journal article" date="2016" name="Mol. Biol. Evol.">
        <title>Comparative Genomics of Early-Diverging Mushroom-Forming Fungi Provides Insights into the Origins of Lignocellulose Decay Capabilities.</title>
        <authorList>
            <person name="Nagy L.G."/>
            <person name="Riley R."/>
            <person name="Tritt A."/>
            <person name="Adam C."/>
            <person name="Daum C."/>
            <person name="Floudas D."/>
            <person name="Sun H."/>
            <person name="Yadav J.S."/>
            <person name="Pangilinan J."/>
            <person name="Larsson K.H."/>
            <person name="Matsuura K."/>
            <person name="Barry K."/>
            <person name="Labutti K."/>
            <person name="Kuo R."/>
            <person name="Ohm R.A."/>
            <person name="Bhattacharya S.S."/>
            <person name="Shirouzu T."/>
            <person name="Yoshinaga Y."/>
            <person name="Martin F.M."/>
            <person name="Grigoriev I.V."/>
            <person name="Hibbett D.S."/>
        </authorList>
    </citation>
    <scope>NUCLEOTIDE SEQUENCE [LARGE SCALE GENOMIC DNA]</scope>
    <source>
        <strain evidence="2 3">CBS 109695</strain>
    </source>
</reference>
<dbReference type="Proteomes" id="UP000076532">
    <property type="component" value="Unassembled WGS sequence"/>
</dbReference>
<name>A0A166KVA8_9AGAM</name>